<keyword evidence="3" id="KW-1185">Reference proteome</keyword>
<name>Q0B931_BURCM</name>
<dbReference type="Proteomes" id="UP000000662">
    <property type="component" value="Chromosome 2"/>
</dbReference>
<dbReference type="AlphaFoldDB" id="Q0B931"/>
<evidence type="ECO:0000313" key="2">
    <source>
        <dbReference type="EMBL" id="ABI89342.1"/>
    </source>
</evidence>
<evidence type="ECO:0000256" key="1">
    <source>
        <dbReference type="SAM" id="MobiDB-lite"/>
    </source>
</evidence>
<dbReference type="EMBL" id="CP000441">
    <property type="protein sequence ID" value="ABI89342.1"/>
    <property type="molecule type" value="Genomic_DNA"/>
</dbReference>
<proteinExistence type="predicted"/>
<sequence length="132" mass="14190">MRAINGTLRAAAPIDCRIGPRGIRGAHGPRTTGRIATPPRGAAPPVARTMEPSRDADAVSNLDRSKSCVKQSAPAAIRLFLCTASPRARGVPRAAHRAAAVERRCRLSADSDRPHVMSDNEFSARRLAARYR</sequence>
<gene>
    <name evidence="2" type="ordered locus">Bamb_3788</name>
</gene>
<feature type="region of interest" description="Disordered" evidence="1">
    <location>
        <begin position="20"/>
        <end position="62"/>
    </location>
</feature>
<evidence type="ECO:0000313" key="3">
    <source>
        <dbReference type="Proteomes" id="UP000000662"/>
    </source>
</evidence>
<organism evidence="2 3">
    <name type="scientific">Burkholderia ambifaria (strain ATCC BAA-244 / DSM 16087 / CCUG 44356 / LMG 19182 / AMMD)</name>
    <name type="common">Burkholderia cepacia (strain AMMD)</name>
    <dbReference type="NCBI Taxonomy" id="339670"/>
    <lineage>
        <taxon>Bacteria</taxon>
        <taxon>Pseudomonadati</taxon>
        <taxon>Pseudomonadota</taxon>
        <taxon>Betaproteobacteria</taxon>
        <taxon>Burkholderiales</taxon>
        <taxon>Burkholderiaceae</taxon>
        <taxon>Burkholderia</taxon>
        <taxon>Burkholderia cepacia complex</taxon>
    </lineage>
</organism>
<accession>Q0B931</accession>
<dbReference type="KEGG" id="bam:Bamb_3788"/>
<protein>
    <submittedName>
        <fullName evidence="2">Uncharacterized protein</fullName>
    </submittedName>
</protein>
<reference evidence="2" key="1">
    <citation type="submission" date="2006-08" db="EMBL/GenBank/DDBJ databases">
        <title>Complete sequence of Chromosome 2 of Burkholderia cepacia AMMD.</title>
        <authorList>
            <consortium name="US DOE Joint Genome Institute"/>
            <person name="Copeland A."/>
            <person name="Lucas S."/>
            <person name="Lapidus A."/>
            <person name="Barry K."/>
            <person name="Detter J.C."/>
            <person name="Glavina del Rio T."/>
            <person name="Hammon N."/>
            <person name="Israni S."/>
            <person name="Pitluck S."/>
            <person name="Bruce D."/>
            <person name="Chain P."/>
            <person name="Malfatti S."/>
            <person name="Shin M."/>
            <person name="Vergez L."/>
            <person name="Schmutz J."/>
            <person name="Larimer F."/>
            <person name="Land M."/>
            <person name="Hauser L."/>
            <person name="Kyrpides N."/>
            <person name="Kim E."/>
            <person name="Parke J."/>
            <person name="Coenye T."/>
            <person name="Konstantinidis K."/>
            <person name="Ramette A."/>
            <person name="Tiedje J."/>
            <person name="Richardson P."/>
        </authorList>
    </citation>
    <scope>NUCLEOTIDE SEQUENCE</scope>
    <source>
        <strain evidence="2">AMMD</strain>
    </source>
</reference>